<proteinExistence type="inferred from homology"/>
<dbReference type="OrthoDB" id="9807403at2"/>
<evidence type="ECO:0000256" key="5">
    <source>
        <dbReference type="ARBA" id="ARBA00048539"/>
    </source>
</evidence>
<dbReference type="GO" id="GO:0006400">
    <property type="term" value="P:tRNA modification"/>
    <property type="evidence" value="ECO:0007669"/>
    <property type="project" value="UniProtKB-UniRule"/>
</dbReference>
<dbReference type="InterPro" id="IPR012795">
    <property type="entry name" value="tRNA_Ile_lys_synt_N"/>
</dbReference>
<keyword evidence="3 6" id="KW-0547">Nucleotide-binding</keyword>
<dbReference type="NCBIfam" id="TIGR02432">
    <property type="entry name" value="lysidine_TilS_N"/>
    <property type="match status" value="1"/>
</dbReference>
<dbReference type="CDD" id="cd01992">
    <property type="entry name" value="TilS_N"/>
    <property type="match status" value="1"/>
</dbReference>
<keyword evidence="4 6" id="KW-0067">ATP-binding</keyword>
<keyword evidence="9" id="KW-1185">Reference proteome</keyword>
<dbReference type="InterPro" id="IPR014729">
    <property type="entry name" value="Rossmann-like_a/b/a_fold"/>
</dbReference>
<evidence type="ECO:0000256" key="6">
    <source>
        <dbReference type="HAMAP-Rule" id="MF_01161"/>
    </source>
</evidence>
<comment type="catalytic activity">
    <reaction evidence="5 6">
        <text>cytidine(34) in tRNA(Ile2) + L-lysine + ATP = lysidine(34) in tRNA(Ile2) + AMP + diphosphate + H(+)</text>
        <dbReference type="Rhea" id="RHEA:43744"/>
        <dbReference type="Rhea" id="RHEA-COMP:10625"/>
        <dbReference type="Rhea" id="RHEA-COMP:10670"/>
        <dbReference type="ChEBI" id="CHEBI:15378"/>
        <dbReference type="ChEBI" id="CHEBI:30616"/>
        <dbReference type="ChEBI" id="CHEBI:32551"/>
        <dbReference type="ChEBI" id="CHEBI:33019"/>
        <dbReference type="ChEBI" id="CHEBI:82748"/>
        <dbReference type="ChEBI" id="CHEBI:83665"/>
        <dbReference type="ChEBI" id="CHEBI:456215"/>
        <dbReference type="EC" id="6.3.4.19"/>
    </reaction>
</comment>
<comment type="subcellular location">
    <subcellularLocation>
        <location evidence="6">Cytoplasm</location>
    </subcellularLocation>
</comment>
<sequence>MAVSGGPDSMAMLLLAHAAIPGAFEVATVDHGLRAQAADECALVVAACEARGIACATLKVQVSGGNLQQQARAARYAALGQWAAQRGLAAIATAHHADDQAETLLMRLNRGSGVAGLAGVREYVWMAGLDVPVIRPLLQFRRAELATVIEAAGIEVAHDPSNAADRFDRVRIRKALADADWIDPLAMARSAAFLAEADEALETITNRAVRDYLTKTGDGAELVPPPDRAIALRVIERIITGMGGSPRGSDVARLHDRLERGEGGNIGGVLATTEDGLWIFRPEPPRRTG</sequence>
<comment type="domain">
    <text evidence="6">The N-terminal region contains the highly conserved SGGXDS motif, predicted to be a P-loop motif involved in ATP binding.</text>
</comment>
<dbReference type="Proteomes" id="UP000435243">
    <property type="component" value="Unassembled WGS sequence"/>
</dbReference>
<dbReference type="HAMAP" id="MF_01161">
    <property type="entry name" value="tRNA_Ile_lys_synt"/>
    <property type="match status" value="1"/>
</dbReference>
<protein>
    <recommendedName>
        <fullName evidence="6">tRNA(Ile)-lysidine synthase</fullName>
        <ecNumber evidence="6">6.3.4.19</ecNumber>
    </recommendedName>
    <alternativeName>
        <fullName evidence="6">tRNA(Ile)-2-lysyl-cytidine synthase</fullName>
    </alternativeName>
    <alternativeName>
        <fullName evidence="6">tRNA(Ile)-lysidine synthetase</fullName>
    </alternativeName>
</protein>
<comment type="similarity">
    <text evidence="6">Belongs to the tRNA(Ile)-lysidine synthase family.</text>
</comment>
<dbReference type="InterPro" id="IPR012094">
    <property type="entry name" value="tRNA_Ile_lys_synt"/>
</dbReference>
<dbReference type="SUPFAM" id="SSF52402">
    <property type="entry name" value="Adenine nucleotide alpha hydrolases-like"/>
    <property type="match status" value="1"/>
</dbReference>
<evidence type="ECO:0000256" key="4">
    <source>
        <dbReference type="ARBA" id="ARBA00022840"/>
    </source>
</evidence>
<evidence type="ECO:0000256" key="3">
    <source>
        <dbReference type="ARBA" id="ARBA00022741"/>
    </source>
</evidence>
<evidence type="ECO:0000313" key="8">
    <source>
        <dbReference type="EMBL" id="MXO88811.1"/>
    </source>
</evidence>
<dbReference type="AlphaFoldDB" id="A0A844ZK38"/>
<name>A0A844ZK38_9SPHN</name>
<keyword evidence="6" id="KW-0963">Cytoplasm</keyword>
<feature type="domain" description="tRNA(Ile)-lysidine/2-thiocytidine synthase N-terminal" evidence="7">
    <location>
        <begin position="2"/>
        <end position="174"/>
    </location>
</feature>
<keyword evidence="1 6" id="KW-0436">Ligase</keyword>
<dbReference type="EMBL" id="WTYY01000004">
    <property type="protein sequence ID" value="MXO88811.1"/>
    <property type="molecule type" value="Genomic_DNA"/>
</dbReference>
<dbReference type="GO" id="GO:0005524">
    <property type="term" value="F:ATP binding"/>
    <property type="evidence" value="ECO:0007669"/>
    <property type="project" value="UniProtKB-UniRule"/>
</dbReference>
<feature type="binding site" evidence="6">
    <location>
        <begin position="4"/>
        <end position="9"/>
    </location>
    <ligand>
        <name>ATP</name>
        <dbReference type="ChEBI" id="CHEBI:30616"/>
    </ligand>
</feature>
<dbReference type="PANTHER" id="PTHR43033:SF1">
    <property type="entry name" value="TRNA(ILE)-LYSIDINE SYNTHASE-RELATED"/>
    <property type="match status" value="1"/>
</dbReference>
<evidence type="ECO:0000256" key="1">
    <source>
        <dbReference type="ARBA" id="ARBA00022598"/>
    </source>
</evidence>
<dbReference type="InterPro" id="IPR011063">
    <property type="entry name" value="TilS/TtcA_N"/>
</dbReference>
<dbReference type="Gene3D" id="3.40.50.620">
    <property type="entry name" value="HUPs"/>
    <property type="match status" value="1"/>
</dbReference>
<organism evidence="8 9">
    <name type="scientific">Alteraurantiacibacter aestuarii</name>
    <dbReference type="NCBI Taxonomy" id="650004"/>
    <lineage>
        <taxon>Bacteria</taxon>
        <taxon>Pseudomonadati</taxon>
        <taxon>Pseudomonadota</taxon>
        <taxon>Alphaproteobacteria</taxon>
        <taxon>Sphingomonadales</taxon>
        <taxon>Erythrobacteraceae</taxon>
        <taxon>Alteraurantiacibacter</taxon>
    </lineage>
</organism>
<reference evidence="8 9" key="1">
    <citation type="submission" date="2019-12" db="EMBL/GenBank/DDBJ databases">
        <title>Genomic-based taxomic classification of the family Erythrobacteraceae.</title>
        <authorList>
            <person name="Xu L."/>
        </authorList>
    </citation>
    <scope>NUCLEOTIDE SEQUENCE [LARGE SCALE GENOMIC DNA]</scope>
    <source>
        <strain evidence="8 9">JCM 16339</strain>
    </source>
</reference>
<dbReference type="Pfam" id="PF01171">
    <property type="entry name" value="ATP_bind_3"/>
    <property type="match status" value="1"/>
</dbReference>
<comment type="caution">
    <text evidence="8">The sequence shown here is derived from an EMBL/GenBank/DDBJ whole genome shotgun (WGS) entry which is preliminary data.</text>
</comment>
<evidence type="ECO:0000313" key="9">
    <source>
        <dbReference type="Proteomes" id="UP000435243"/>
    </source>
</evidence>
<dbReference type="GO" id="GO:0005737">
    <property type="term" value="C:cytoplasm"/>
    <property type="evidence" value="ECO:0007669"/>
    <property type="project" value="UniProtKB-SubCell"/>
</dbReference>
<gene>
    <name evidence="6 8" type="primary">tilS</name>
    <name evidence="8" type="ORF">GRI32_08665</name>
</gene>
<dbReference type="PANTHER" id="PTHR43033">
    <property type="entry name" value="TRNA(ILE)-LYSIDINE SYNTHASE-RELATED"/>
    <property type="match status" value="1"/>
</dbReference>
<accession>A0A844ZK38</accession>
<dbReference type="GO" id="GO:0032267">
    <property type="term" value="F:tRNA(Ile)-lysidine synthase activity"/>
    <property type="evidence" value="ECO:0007669"/>
    <property type="project" value="UniProtKB-EC"/>
</dbReference>
<evidence type="ECO:0000256" key="2">
    <source>
        <dbReference type="ARBA" id="ARBA00022694"/>
    </source>
</evidence>
<evidence type="ECO:0000259" key="7">
    <source>
        <dbReference type="Pfam" id="PF01171"/>
    </source>
</evidence>
<keyword evidence="2 6" id="KW-0819">tRNA processing</keyword>
<comment type="function">
    <text evidence="6">Ligates lysine onto the cytidine present at position 34 of the AUA codon-specific tRNA(Ile) that contains the anticodon CAU, in an ATP-dependent manner. Cytidine is converted to lysidine, thus changing the amino acid specificity of the tRNA from methionine to isoleucine.</text>
</comment>
<dbReference type="EC" id="6.3.4.19" evidence="6"/>